<dbReference type="Gene3D" id="3.40.50.300">
    <property type="entry name" value="P-loop containing nucleotide triphosphate hydrolases"/>
    <property type="match status" value="1"/>
</dbReference>
<accession>A0ABZ1TJQ3</accession>
<dbReference type="SUPFAM" id="SSF52540">
    <property type="entry name" value="P-loop containing nucleoside triphosphate hydrolases"/>
    <property type="match status" value="1"/>
</dbReference>
<evidence type="ECO:0000313" key="2">
    <source>
        <dbReference type="Proteomes" id="UP001432039"/>
    </source>
</evidence>
<dbReference type="InterPro" id="IPR027417">
    <property type="entry name" value="P-loop_NTPase"/>
</dbReference>
<gene>
    <name evidence="1" type="ORF">OG517_34185</name>
</gene>
<evidence type="ECO:0000313" key="1">
    <source>
        <dbReference type="EMBL" id="WUQ16060.1"/>
    </source>
</evidence>
<proteinExistence type="predicted"/>
<name>A0ABZ1TJQ3_STRVG</name>
<dbReference type="EMBL" id="CP108090">
    <property type="protein sequence ID" value="WUQ16060.1"/>
    <property type="molecule type" value="Genomic_DNA"/>
</dbReference>
<organism evidence="1 2">
    <name type="scientific">Streptomyces virginiae</name>
    <name type="common">Streptomyces cinnamonensis</name>
    <dbReference type="NCBI Taxonomy" id="1961"/>
    <lineage>
        <taxon>Bacteria</taxon>
        <taxon>Bacillati</taxon>
        <taxon>Actinomycetota</taxon>
        <taxon>Actinomycetes</taxon>
        <taxon>Kitasatosporales</taxon>
        <taxon>Streptomycetaceae</taxon>
        <taxon>Streptomyces</taxon>
    </lineage>
</organism>
<reference evidence="1" key="1">
    <citation type="submission" date="2022-10" db="EMBL/GenBank/DDBJ databases">
        <title>The complete genomes of actinobacterial strains from the NBC collection.</title>
        <authorList>
            <person name="Joergensen T.S."/>
            <person name="Alvarez Arevalo M."/>
            <person name="Sterndorff E.B."/>
            <person name="Faurdal D."/>
            <person name="Vuksanovic O."/>
            <person name="Mourched A.-S."/>
            <person name="Charusanti P."/>
            <person name="Shaw S."/>
            <person name="Blin K."/>
            <person name="Weber T."/>
        </authorList>
    </citation>
    <scope>NUCLEOTIDE SEQUENCE</scope>
    <source>
        <strain evidence="1">NBC_00248</strain>
    </source>
</reference>
<keyword evidence="2" id="KW-1185">Reference proteome</keyword>
<dbReference type="RefSeq" id="WP_328964404.1">
    <property type="nucleotide sequence ID" value="NZ_CP108090.1"/>
</dbReference>
<dbReference type="Proteomes" id="UP001432039">
    <property type="component" value="Chromosome"/>
</dbReference>
<protein>
    <recommendedName>
        <fullName evidence="3">Dephospho-CoA kinase</fullName>
    </recommendedName>
</protein>
<sequence length="187" mass="20725">MTNTDTTPVLRVCVVGLAGAGKSTCASLIEEFARDKGLSYARVKLAKPLYDLQEQVYHAALGTLREGAQDQILMEALADAMRRIRPDSLADDFTRRLMGVDADLIVNDDLRDPYVDAPALRAEGFRVLRIVCDEDLRQQRLAKRDDPSRADGSTRQLDLIEPDAVIDNGAGLEEYRNAVHQVLGSWL</sequence>
<evidence type="ECO:0008006" key="3">
    <source>
        <dbReference type="Google" id="ProtNLM"/>
    </source>
</evidence>